<feature type="region of interest" description="Disordered" evidence="1">
    <location>
        <begin position="37"/>
        <end position="66"/>
    </location>
</feature>
<feature type="compositionally biased region" description="Polar residues" evidence="1">
    <location>
        <begin position="94"/>
        <end position="107"/>
    </location>
</feature>
<protein>
    <submittedName>
        <fullName evidence="3">Uncharacterized protein LOC100901706</fullName>
    </submittedName>
</protein>
<organism evidence="2 3">
    <name type="scientific">Galendromus occidentalis</name>
    <name type="common">western predatory mite</name>
    <dbReference type="NCBI Taxonomy" id="34638"/>
    <lineage>
        <taxon>Eukaryota</taxon>
        <taxon>Metazoa</taxon>
        <taxon>Ecdysozoa</taxon>
        <taxon>Arthropoda</taxon>
        <taxon>Chelicerata</taxon>
        <taxon>Arachnida</taxon>
        <taxon>Acari</taxon>
        <taxon>Parasitiformes</taxon>
        <taxon>Mesostigmata</taxon>
        <taxon>Gamasina</taxon>
        <taxon>Phytoseioidea</taxon>
        <taxon>Phytoseiidae</taxon>
        <taxon>Typhlodrominae</taxon>
        <taxon>Galendromus</taxon>
    </lineage>
</organism>
<dbReference type="RefSeq" id="XP_003748089.1">
    <property type="nucleotide sequence ID" value="XM_003748041.2"/>
</dbReference>
<keyword evidence="2" id="KW-1185">Reference proteome</keyword>
<reference evidence="3" key="1">
    <citation type="submission" date="2025-08" db="UniProtKB">
        <authorList>
            <consortium name="RefSeq"/>
        </authorList>
    </citation>
    <scope>IDENTIFICATION</scope>
</reference>
<feature type="compositionally biased region" description="Basic and acidic residues" evidence="1">
    <location>
        <begin position="56"/>
        <end position="66"/>
    </location>
</feature>
<proteinExistence type="predicted"/>
<dbReference type="KEGG" id="goe:100901706"/>
<accession>A0AAJ6QYD5</accession>
<evidence type="ECO:0000313" key="2">
    <source>
        <dbReference type="Proteomes" id="UP000694867"/>
    </source>
</evidence>
<evidence type="ECO:0000256" key="1">
    <source>
        <dbReference type="SAM" id="MobiDB-lite"/>
    </source>
</evidence>
<dbReference type="Proteomes" id="UP000694867">
    <property type="component" value="Unplaced"/>
</dbReference>
<gene>
    <name evidence="3" type="primary">LOC100901706</name>
</gene>
<feature type="region of interest" description="Disordered" evidence="1">
    <location>
        <begin position="87"/>
        <end position="107"/>
    </location>
</feature>
<name>A0AAJ6QYD5_9ACAR</name>
<sequence length="545" mass="63553">MALRNPSSVVALREVPKKLSDEIDDLDEITFDRFNDETFSGMEEWTPEDEPQAVNEDPKKEDTKEPSEMMTLINSSFNSLDLDLSSEDRELPQGSENGNHQRVQHTSWGQKHFEDLQSSPSVNCGKRVTFQQDRRSEAMFPQNPGNYVDERNLRDYDDELRRSDPYVDHNRARHPAPPTSASRRSSSNFGCTHYKEVPRNLNVMSPHAFTRRNAAFRQDNFDLRNVETFGIDAVERHQFGAVPTKSPSIQYSRSEEDLVPSQQHCAYPDDNFRYPEIRDPRVQDLYFETCRKLQMEPMYSHLEQTKEEIVNQQLNDMKTTALEHLKNIAELVPKIEVMEDVFDRLTDPEDPPCEQERAELLDRLKQHVTPQNVLPFSKMVHARRLLMHSLSIMSREKRYRDHALEILEEILRNLEKLLYEDRNDMVFGLKNLVFQRIISKCSMDEIIKLTRCLLVNNCDQAIESKLGLCFIGCLLETADSLDFRSYPTWIETLLPKFRTHLVRVPKSEVVLSIVREPGLKHLVDNIKLFSKPKTTYDTMRSPVTY</sequence>
<dbReference type="AlphaFoldDB" id="A0AAJ6QYD5"/>
<feature type="region of interest" description="Disordered" evidence="1">
    <location>
        <begin position="163"/>
        <end position="189"/>
    </location>
</feature>
<dbReference type="GeneID" id="100901706"/>
<evidence type="ECO:0000313" key="3">
    <source>
        <dbReference type="RefSeq" id="XP_003748089.1"/>
    </source>
</evidence>